<organism evidence="1 2">
    <name type="scientific">Chaenocephalus aceratus</name>
    <name type="common">Blackfin icefish</name>
    <name type="synonym">Chaenichthys aceratus</name>
    <dbReference type="NCBI Taxonomy" id="36190"/>
    <lineage>
        <taxon>Eukaryota</taxon>
        <taxon>Metazoa</taxon>
        <taxon>Chordata</taxon>
        <taxon>Craniata</taxon>
        <taxon>Vertebrata</taxon>
        <taxon>Euteleostomi</taxon>
        <taxon>Actinopterygii</taxon>
        <taxon>Neopterygii</taxon>
        <taxon>Teleostei</taxon>
        <taxon>Neoteleostei</taxon>
        <taxon>Acanthomorphata</taxon>
        <taxon>Eupercaria</taxon>
        <taxon>Perciformes</taxon>
        <taxon>Notothenioidei</taxon>
        <taxon>Channichthyidae</taxon>
        <taxon>Chaenocephalus</taxon>
    </lineage>
</organism>
<comment type="caution">
    <text evidence="1">The sequence shown here is derived from an EMBL/GenBank/DDBJ whole genome shotgun (WGS) entry which is preliminary data.</text>
</comment>
<reference evidence="1" key="1">
    <citation type="submission" date="2022-05" db="EMBL/GenBank/DDBJ databases">
        <title>Chromosome-level genome of Chaenocephalus aceratus.</title>
        <authorList>
            <person name="Park H."/>
        </authorList>
    </citation>
    <scope>NUCLEOTIDE SEQUENCE</scope>
    <source>
        <strain evidence="1">KU_202001</strain>
    </source>
</reference>
<keyword evidence="2" id="KW-1185">Reference proteome</keyword>
<accession>A0ACB9WWT0</accession>
<dbReference type="Proteomes" id="UP001057452">
    <property type="component" value="Chromosome 11"/>
</dbReference>
<protein>
    <submittedName>
        <fullName evidence="1">Uncharacterized protein</fullName>
    </submittedName>
</protein>
<evidence type="ECO:0000313" key="2">
    <source>
        <dbReference type="Proteomes" id="UP001057452"/>
    </source>
</evidence>
<sequence>MMCSVQAPSRQSDRGTVDESSLCSQCVPRWSTDSGAHIKSNFENFWKQINTSLTGDQCRWKSEITHNPPTQTMKLQRPRAGERISSPSRREREHEINRGADFTEQEVELF</sequence>
<gene>
    <name evidence="1" type="ORF">KUCAC02_011488</name>
</gene>
<name>A0ACB9WWT0_CHAAC</name>
<proteinExistence type="predicted"/>
<evidence type="ECO:0000313" key="1">
    <source>
        <dbReference type="EMBL" id="KAI4818125.1"/>
    </source>
</evidence>
<dbReference type="EMBL" id="CM043795">
    <property type="protein sequence ID" value="KAI4818125.1"/>
    <property type="molecule type" value="Genomic_DNA"/>
</dbReference>